<proteinExistence type="inferred from homology"/>
<comment type="caution">
    <text evidence="8">The sequence shown here is derived from an EMBL/GenBank/DDBJ whole genome shotgun (WGS) entry which is preliminary data.</text>
</comment>
<reference evidence="8 9" key="1">
    <citation type="journal article" date="2016" name="Int. J. Syst. Evol. Microbiol.">
        <title>Labrenzia salina sp. nov., isolated from the rhizosphere of the halophyte Arthrocnemum macrostachyum.</title>
        <authorList>
            <person name="Camacho M."/>
            <person name="Redondo-Gomez S."/>
            <person name="Rodriguez-Llorente I."/>
            <person name="Rohde M."/>
            <person name="Sproer C."/>
            <person name="Schumann P."/>
            <person name="Klenk H.P."/>
            <person name="Montero-Calasanz M.D.C."/>
        </authorList>
    </citation>
    <scope>NUCLEOTIDE SEQUENCE [LARGE SCALE GENOMIC DNA]</scope>
    <source>
        <strain evidence="8 9">DSM 29163</strain>
    </source>
</reference>
<keyword evidence="9" id="KW-1185">Reference proteome</keyword>
<feature type="transmembrane region" description="Helical" evidence="6">
    <location>
        <begin position="20"/>
        <end position="39"/>
    </location>
</feature>
<feature type="transmembrane region" description="Helical" evidence="6">
    <location>
        <begin position="113"/>
        <end position="135"/>
    </location>
</feature>
<evidence type="ECO:0000256" key="6">
    <source>
        <dbReference type="SAM" id="Phobius"/>
    </source>
</evidence>
<protein>
    <submittedName>
        <fullName evidence="8">GtrA family protein</fullName>
    </submittedName>
</protein>
<evidence type="ECO:0000259" key="7">
    <source>
        <dbReference type="Pfam" id="PF04138"/>
    </source>
</evidence>
<evidence type="ECO:0000313" key="9">
    <source>
        <dbReference type="Proteomes" id="UP001300261"/>
    </source>
</evidence>
<keyword evidence="5 6" id="KW-0472">Membrane</keyword>
<comment type="subcellular location">
    <subcellularLocation>
        <location evidence="1">Membrane</location>
        <topology evidence="1">Multi-pass membrane protein</topology>
    </subcellularLocation>
</comment>
<dbReference type="InterPro" id="IPR051401">
    <property type="entry name" value="GtrA_CellWall_Glycosyl"/>
</dbReference>
<dbReference type="EMBL" id="JAPEVI010000003">
    <property type="protein sequence ID" value="MCX2725200.1"/>
    <property type="molecule type" value="Genomic_DNA"/>
</dbReference>
<accession>A0ABT3R7W5</accession>
<dbReference type="InterPro" id="IPR007267">
    <property type="entry name" value="GtrA_DPMS_TM"/>
</dbReference>
<evidence type="ECO:0000256" key="4">
    <source>
        <dbReference type="ARBA" id="ARBA00022989"/>
    </source>
</evidence>
<dbReference type="PANTHER" id="PTHR38459:SF1">
    <property type="entry name" value="PROPHAGE BACTOPRENOL-LINKED GLUCOSE TRANSLOCASE HOMOLOG"/>
    <property type="match status" value="1"/>
</dbReference>
<dbReference type="PANTHER" id="PTHR38459">
    <property type="entry name" value="PROPHAGE BACTOPRENOL-LINKED GLUCOSE TRANSLOCASE HOMOLOG"/>
    <property type="match status" value="1"/>
</dbReference>
<name>A0ABT3R7W5_9HYPH</name>
<evidence type="ECO:0000256" key="1">
    <source>
        <dbReference type="ARBA" id="ARBA00004141"/>
    </source>
</evidence>
<evidence type="ECO:0000256" key="3">
    <source>
        <dbReference type="ARBA" id="ARBA00022692"/>
    </source>
</evidence>
<feature type="domain" description="GtrA/DPMS transmembrane" evidence="7">
    <location>
        <begin position="19"/>
        <end position="136"/>
    </location>
</feature>
<comment type="similarity">
    <text evidence="2">Belongs to the GtrA family.</text>
</comment>
<gene>
    <name evidence="8" type="ORF">ON753_23000</name>
</gene>
<dbReference type="Pfam" id="PF04138">
    <property type="entry name" value="GtrA_DPMS_TM"/>
    <property type="match status" value="1"/>
</dbReference>
<keyword evidence="4 6" id="KW-1133">Transmembrane helix</keyword>
<feature type="transmembrane region" description="Helical" evidence="6">
    <location>
        <begin position="45"/>
        <end position="66"/>
    </location>
</feature>
<sequence>MASDAGRRKLKTETAAVGKFAIIGVLATLTHAGVAATLLETGTLSAFPANLCGFLAAFGVSFSGHYFWSFAHLRRKGAVLKSMTRFLVIAVSGFLLNSTVLALWLGLTPWPDLIGLLFSIAIVPALSFLGARLWAFSHAPAEPQ</sequence>
<dbReference type="RefSeq" id="WP_265965911.1">
    <property type="nucleotide sequence ID" value="NZ_JAPEVI010000003.1"/>
</dbReference>
<evidence type="ECO:0000313" key="8">
    <source>
        <dbReference type="EMBL" id="MCX2725200.1"/>
    </source>
</evidence>
<evidence type="ECO:0000256" key="5">
    <source>
        <dbReference type="ARBA" id="ARBA00023136"/>
    </source>
</evidence>
<dbReference type="Proteomes" id="UP001300261">
    <property type="component" value="Unassembled WGS sequence"/>
</dbReference>
<organism evidence="8 9">
    <name type="scientific">Roseibium salinum</name>
    <dbReference type="NCBI Taxonomy" id="1604349"/>
    <lineage>
        <taxon>Bacteria</taxon>
        <taxon>Pseudomonadati</taxon>
        <taxon>Pseudomonadota</taxon>
        <taxon>Alphaproteobacteria</taxon>
        <taxon>Hyphomicrobiales</taxon>
        <taxon>Stappiaceae</taxon>
        <taxon>Roseibium</taxon>
    </lineage>
</organism>
<feature type="transmembrane region" description="Helical" evidence="6">
    <location>
        <begin position="86"/>
        <end position="107"/>
    </location>
</feature>
<keyword evidence="3 6" id="KW-0812">Transmembrane</keyword>
<evidence type="ECO:0000256" key="2">
    <source>
        <dbReference type="ARBA" id="ARBA00009399"/>
    </source>
</evidence>